<dbReference type="AlphaFoldDB" id="A0A0D2F2S0"/>
<evidence type="ECO:0000313" key="3">
    <source>
        <dbReference type="Proteomes" id="UP000053029"/>
    </source>
</evidence>
<dbReference type="Proteomes" id="UP000053029">
    <property type="component" value="Unassembled WGS sequence"/>
</dbReference>
<reference evidence="2 3" key="1">
    <citation type="submission" date="2015-01" db="EMBL/GenBank/DDBJ databases">
        <title>The Genome Sequence of Fonsecaea pedrosoi CBS 271.37.</title>
        <authorList>
            <consortium name="The Broad Institute Genomics Platform"/>
            <person name="Cuomo C."/>
            <person name="de Hoog S."/>
            <person name="Gorbushina A."/>
            <person name="Stielow B."/>
            <person name="Teixiera M."/>
            <person name="Abouelleil A."/>
            <person name="Chapman S.B."/>
            <person name="Priest M."/>
            <person name="Young S.K."/>
            <person name="Wortman J."/>
            <person name="Nusbaum C."/>
            <person name="Birren B."/>
        </authorList>
    </citation>
    <scope>NUCLEOTIDE SEQUENCE [LARGE SCALE GENOMIC DNA]</scope>
    <source>
        <strain evidence="2 3">CBS 271.37</strain>
    </source>
</reference>
<proteinExistence type="predicted"/>
<feature type="compositionally biased region" description="Polar residues" evidence="1">
    <location>
        <begin position="42"/>
        <end position="56"/>
    </location>
</feature>
<keyword evidence="3" id="KW-1185">Reference proteome</keyword>
<evidence type="ECO:0000256" key="1">
    <source>
        <dbReference type="SAM" id="MobiDB-lite"/>
    </source>
</evidence>
<sequence length="205" mass="22663">MPTSHQTGDVFFDFAMKRLKAVKAQRKRARQRYRQQVQATQDTTTKPVSLEPSTLPTKVMPPTDPANDMNPTLKASSSHPLHVPTLVTTFRPTVKIEPEDHEIVEISSDPVEPPALPTQSQPTVKVEPVDCKTVKVSSDLPDLEELFAFRGSLFEGFDDDRKATKSSGRTVTPGTSPRLHRKLMPIDGGAVNTRKDLDGLMPLVP</sequence>
<evidence type="ECO:0000313" key="2">
    <source>
        <dbReference type="EMBL" id="KIW80927.1"/>
    </source>
</evidence>
<accession>A0A0D2F2S0</accession>
<dbReference type="GeneID" id="25303440"/>
<dbReference type="HOGENOM" id="CLU_1337538_0_0_1"/>
<dbReference type="EMBL" id="KN846971">
    <property type="protein sequence ID" value="KIW80927.1"/>
    <property type="molecule type" value="Genomic_DNA"/>
</dbReference>
<dbReference type="VEuPathDB" id="FungiDB:Z517_03950"/>
<organism evidence="2 3">
    <name type="scientific">Fonsecaea pedrosoi CBS 271.37</name>
    <dbReference type="NCBI Taxonomy" id="1442368"/>
    <lineage>
        <taxon>Eukaryota</taxon>
        <taxon>Fungi</taxon>
        <taxon>Dikarya</taxon>
        <taxon>Ascomycota</taxon>
        <taxon>Pezizomycotina</taxon>
        <taxon>Eurotiomycetes</taxon>
        <taxon>Chaetothyriomycetidae</taxon>
        <taxon>Chaetothyriales</taxon>
        <taxon>Herpotrichiellaceae</taxon>
        <taxon>Fonsecaea</taxon>
    </lineage>
</organism>
<protein>
    <submittedName>
        <fullName evidence="2">Uncharacterized protein</fullName>
    </submittedName>
</protein>
<name>A0A0D2F2S0_9EURO</name>
<gene>
    <name evidence="2" type="ORF">Z517_03950</name>
</gene>
<feature type="region of interest" description="Disordered" evidence="1">
    <location>
        <begin position="33"/>
        <end position="62"/>
    </location>
</feature>
<dbReference type="RefSeq" id="XP_013284735.1">
    <property type="nucleotide sequence ID" value="XM_013429281.1"/>
</dbReference>